<keyword evidence="1" id="KW-0812">Transmembrane</keyword>
<dbReference type="RefSeq" id="WP_020511381.1">
    <property type="nucleotide sequence ID" value="NZ_JBIAZU010000001.1"/>
</dbReference>
<evidence type="ECO:0000256" key="1">
    <source>
        <dbReference type="SAM" id="Phobius"/>
    </source>
</evidence>
<sequence>MLPSESLLYASLAGCCALLALRLAREVLVAMEAVVRVAAAVAGIGLAVGASLVFAVVAVVVR</sequence>
<keyword evidence="1" id="KW-0472">Membrane</keyword>
<evidence type="ECO:0000313" key="2">
    <source>
        <dbReference type="EMBL" id="MFF5288279.1"/>
    </source>
</evidence>
<protein>
    <submittedName>
        <fullName evidence="2">Uncharacterized protein</fullName>
    </submittedName>
</protein>
<name>A0ABW6W4Q6_9ACTN</name>
<feature type="transmembrane region" description="Helical" evidence="1">
    <location>
        <begin position="34"/>
        <end position="61"/>
    </location>
</feature>
<dbReference type="EMBL" id="JBIAZU010000001">
    <property type="protein sequence ID" value="MFF5288279.1"/>
    <property type="molecule type" value="Genomic_DNA"/>
</dbReference>
<gene>
    <name evidence="2" type="ORF">ACFY35_02505</name>
</gene>
<keyword evidence="1" id="KW-1133">Transmembrane helix</keyword>
<dbReference type="Proteomes" id="UP001602245">
    <property type="component" value="Unassembled WGS sequence"/>
</dbReference>
<evidence type="ECO:0000313" key="3">
    <source>
        <dbReference type="Proteomes" id="UP001602245"/>
    </source>
</evidence>
<proteinExistence type="predicted"/>
<reference evidence="2 3" key="1">
    <citation type="submission" date="2024-10" db="EMBL/GenBank/DDBJ databases">
        <title>The Natural Products Discovery Center: Release of the First 8490 Sequenced Strains for Exploring Actinobacteria Biosynthetic Diversity.</title>
        <authorList>
            <person name="Kalkreuter E."/>
            <person name="Kautsar S.A."/>
            <person name="Yang D."/>
            <person name="Bader C.D."/>
            <person name="Teijaro C.N."/>
            <person name="Fluegel L."/>
            <person name="Davis C.M."/>
            <person name="Simpson J.R."/>
            <person name="Lauterbach L."/>
            <person name="Steele A.D."/>
            <person name="Gui C."/>
            <person name="Meng S."/>
            <person name="Li G."/>
            <person name="Viehrig K."/>
            <person name="Ye F."/>
            <person name="Su P."/>
            <person name="Kiefer A.F."/>
            <person name="Nichols A."/>
            <person name="Cepeda A.J."/>
            <person name="Yan W."/>
            <person name="Fan B."/>
            <person name="Jiang Y."/>
            <person name="Adhikari A."/>
            <person name="Zheng C.-J."/>
            <person name="Schuster L."/>
            <person name="Cowan T.M."/>
            <person name="Smanski M.J."/>
            <person name="Chevrette M.G."/>
            <person name="De Carvalho L.P.S."/>
            <person name="Shen B."/>
        </authorList>
    </citation>
    <scope>NUCLEOTIDE SEQUENCE [LARGE SCALE GENOMIC DNA]</scope>
    <source>
        <strain evidence="2 3">NPDC000087</strain>
    </source>
</reference>
<keyword evidence="3" id="KW-1185">Reference proteome</keyword>
<comment type="caution">
    <text evidence="2">The sequence shown here is derived from an EMBL/GenBank/DDBJ whole genome shotgun (WGS) entry which is preliminary data.</text>
</comment>
<organism evidence="2 3">
    <name type="scientific">Paractinoplanes globisporus</name>
    <dbReference type="NCBI Taxonomy" id="113565"/>
    <lineage>
        <taxon>Bacteria</taxon>
        <taxon>Bacillati</taxon>
        <taxon>Actinomycetota</taxon>
        <taxon>Actinomycetes</taxon>
        <taxon>Micromonosporales</taxon>
        <taxon>Micromonosporaceae</taxon>
        <taxon>Paractinoplanes</taxon>
    </lineage>
</organism>
<accession>A0ABW6W4Q6</accession>